<dbReference type="RefSeq" id="WP_051531953.1">
    <property type="nucleotide sequence ID" value="NZ_CP059563.1"/>
</dbReference>
<dbReference type="OrthoDB" id="8606932at2"/>
<sequence>MKKTNRLLTLCALSPLTACVGVAPMGVSSYPAPIRNPVAERLNERPLQPVAVSPQANAAYTAAQAPYRLQPLPAAQTAVVPANVRPVAVQPQPVAVVQQPVAVLPQPVPLTATVPAVYAGDPVYLEQQKQIHLLTTQNIQLRQQVDYLSQRLEQIERHRAPVALVPQRPNKKKTPPPVRKTQQVVRIPPENITPDMSAYRSKMTDPTEENLKLARQQFRRGDYKGVLHTLRGIDGGGNGSTAARHSMYLLLQTNLRLNHCQSVIQIGQRLASRYANSPEAAEALYTVGECQRGIQQQDIARDTWRKLISSYPNSPAARRARSLLKI</sequence>
<dbReference type="Proteomes" id="UP000269923">
    <property type="component" value="Unassembled WGS sequence"/>
</dbReference>
<dbReference type="Pfam" id="PF13174">
    <property type="entry name" value="TPR_6"/>
    <property type="match status" value="1"/>
</dbReference>
<accession>A0A3P2A719</accession>
<comment type="caution">
    <text evidence="1">The sequence shown here is derived from an EMBL/GenBank/DDBJ whole genome shotgun (WGS) entry which is preliminary data.</text>
</comment>
<name>A0A3P2A719_9NEIS</name>
<organism evidence="1 2">
    <name type="scientific">Conchiformibius steedae</name>
    <dbReference type="NCBI Taxonomy" id="153493"/>
    <lineage>
        <taxon>Bacteria</taxon>
        <taxon>Pseudomonadati</taxon>
        <taxon>Pseudomonadota</taxon>
        <taxon>Betaproteobacteria</taxon>
        <taxon>Neisseriales</taxon>
        <taxon>Neisseriaceae</taxon>
        <taxon>Conchiformibius</taxon>
    </lineage>
</organism>
<evidence type="ECO:0000313" key="2">
    <source>
        <dbReference type="Proteomes" id="UP000269923"/>
    </source>
</evidence>
<dbReference type="InterPro" id="IPR019734">
    <property type="entry name" value="TPR_rpt"/>
</dbReference>
<evidence type="ECO:0000313" key="1">
    <source>
        <dbReference type="EMBL" id="RRD91191.1"/>
    </source>
</evidence>
<keyword evidence="2" id="KW-1185">Reference proteome</keyword>
<reference evidence="1 2" key="1">
    <citation type="submission" date="2018-11" db="EMBL/GenBank/DDBJ databases">
        <title>Genomes From Bacteria Associated with the Canine Oral Cavity: a Test Case for Automated Genome-Based Taxonomic Assignment.</title>
        <authorList>
            <person name="Coil D.A."/>
            <person name="Jospin G."/>
            <person name="Darling A.E."/>
            <person name="Wallis C."/>
            <person name="Davis I.J."/>
            <person name="Harris S."/>
            <person name="Eisen J.A."/>
            <person name="Holcombe L.J."/>
            <person name="O'Flynn C."/>
        </authorList>
    </citation>
    <scope>NUCLEOTIDE SEQUENCE [LARGE SCALE GENOMIC DNA]</scope>
    <source>
        <strain evidence="1 2">COT-280</strain>
    </source>
</reference>
<dbReference type="InterPro" id="IPR011990">
    <property type="entry name" value="TPR-like_helical_dom_sf"/>
</dbReference>
<dbReference type="Gene3D" id="1.25.40.10">
    <property type="entry name" value="Tetratricopeptide repeat domain"/>
    <property type="match status" value="1"/>
</dbReference>
<dbReference type="STRING" id="1121352.GCA_000620925_00285"/>
<gene>
    <name evidence="1" type="ORF">EII21_02015</name>
</gene>
<protein>
    <submittedName>
        <fullName evidence="1">Uncharacterized protein</fullName>
    </submittedName>
</protein>
<dbReference type="EMBL" id="RQYC01000002">
    <property type="protein sequence ID" value="RRD91191.1"/>
    <property type="molecule type" value="Genomic_DNA"/>
</dbReference>
<proteinExistence type="predicted"/>
<dbReference type="AlphaFoldDB" id="A0A3P2A719"/>